<evidence type="ECO:0008006" key="3">
    <source>
        <dbReference type="Google" id="ProtNLM"/>
    </source>
</evidence>
<evidence type="ECO:0000313" key="1">
    <source>
        <dbReference type="EMBL" id="ELU44379.1"/>
    </source>
</evidence>
<dbReference type="OrthoDB" id="3162605at2759"/>
<dbReference type="STRING" id="983506.L8X6W8"/>
<dbReference type="AlphaFoldDB" id="L8X6W8"/>
<sequence>MGTSLIIQSPCWSPGPALSKPPVLPNPGIIPPYVILAKGTPIIPSGQYFARMILADEYIPRTSMSRMPETHAEAIEPCVSVPALSLLGLIESRQRALICAPQGIYSARDPWRYLPPSDHSCVHCHRPDASLRSISSIHPAERTFSAETAIRTVGSVHQLSVALALFTGLVAGAPLDWENKRALPTPVSAATAKTYLASLTVEAESNSPISTYSAVLKRDGTNVVTDSACASTSGTWKSVYDGATWTAASDLDIDHMVPLKEAWVSGARTWTTARRQSFANDLTRPQLIAVTIKTRQNGCPLCPLTVSSPISIHNPACSLINTLIIDCTYVRAWITVKYYYDLSVDSAEKSALTSYLNNC</sequence>
<proteinExistence type="predicted"/>
<dbReference type="PANTHER" id="PTHR24094">
    <property type="entry name" value="SECRETED PROTEIN"/>
    <property type="match status" value="1"/>
</dbReference>
<accession>L8X6W8</accession>
<dbReference type="Proteomes" id="UP000011668">
    <property type="component" value="Unassembled WGS sequence"/>
</dbReference>
<evidence type="ECO:0000313" key="2">
    <source>
        <dbReference type="Proteomes" id="UP000011668"/>
    </source>
</evidence>
<dbReference type="PANTHER" id="PTHR24094:SF15">
    <property type="entry name" value="AMP-DEPENDENT SYNTHETASE_LIGASE DOMAIN-CONTAINING PROTEIN-RELATED"/>
    <property type="match status" value="1"/>
</dbReference>
<dbReference type="EMBL" id="AFRT01000335">
    <property type="protein sequence ID" value="ELU44379.1"/>
    <property type="molecule type" value="Genomic_DNA"/>
</dbReference>
<protein>
    <recommendedName>
        <fullName evidence="3">DUF1524 domain-containing protein</fullName>
    </recommendedName>
</protein>
<keyword evidence="2" id="KW-1185">Reference proteome</keyword>
<name>L8X6W8_THACA</name>
<organism evidence="1 2">
    <name type="scientific">Thanatephorus cucumeris (strain AG1-IA)</name>
    <name type="common">Rice sheath blight fungus</name>
    <name type="synonym">Rhizoctonia solani</name>
    <dbReference type="NCBI Taxonomy" id="983506"/>
    <lineage>
        <taxon>Eukaryota</taxon>
        <taxon>Fungi</taxon>
        <taxon>Dikarya</taxon>
        <taxon>Basidiomycota</taxon>
        <taxon>Agaricomycotina</taxon>
        <taxon>Agaricomycetes</taxon>
        <taxon>Cantharellales</taxon>
        <taxon>Ceratobasidiaceae</taxon>
        <taxon>Rhizoctonia</taxon>
        <taxon>Rhizoctonia solani AG-1</taxon>
    </lineage>
</organism>
<comment type="caution">
    <text evidence="1">The sequence shown here is derived from an EMBL/GenBank/DDBJ whole genome shotgun (WGS) entry which is preliminary data.</text>
</comment>
<reference evidence="1 2" key="1">
    <citation type="journal article" date="2013" name="Nat. Commun.">
        <title>The evolution and pathogenic mechanisms of the rice sheath blight pathogen.</title>
        <authorList>
            <person name="Zheng A."/>
            <person name="Lin R."/>
            <person name="Xu L."/>
            <person name="Qin P."/>
            <person name="Tang C."/>
            <person name="Ai P."/>
            <person name="Zhang D."/>
            <person name="Liu Y."/>
            <person name="Sun Z."/>
            <person name="Feng H."/>
            <person name="Wang Y."/>
            <person name="Chen Y."/>
            <person name="Liang X."/>
            <person name="Fu R."/>
            <person name="Li Q."/>
            <person name="Zhang J."/>
            <person name="Yu X."/>
            <person name="Xie Z."/>
            <person name="Ding L."/>
            <person name="Guan P."/>
            <person name="Tang J."/>
            <person name="Liang Y."/>
            <person name="Wang S."/>
            <person name="Deng Q."/>
            <person name="Li S."/>
            <person name="Zhu J."/>
            <person name="Wang L."/>
            <person name="Liu H."/>
            <person name="Li P."/>
        </authorList>
    </citation>
    <scope>NUCLEOTIDE SEQUENCE [LARGE SCALE GENOMIC DNA]</scope>
    <source>
        <strain evidence="2">AG-1 IA</strain>
    </source>
</reference>
<gene>
    <name evidence="1" type="ORF">AG1IA_01596</name>
</gene>
<dbReference type="HOGENOM" id="CLU_772025_0_0_1"/>